<evidence type="ECO:0000313" key="3">
    <source>
        <dbReference type="EMBL" id="CEP78137.1"/>
    </source>
</evidence>
<keyword evidence="4" id="KW-1185">Reference proteome</keyword>
<feature type="transmembrane region" description="Helical" evidence="2">
    <location>
        <begin position="21"/>
        <end position="45"/>
    </location>
</feature>
<keyword evidence="2" id="KW-0472">Membrane</keyword>
<evidence type="ECO:0000256" key="2">
    <source>
        <dbReference type="SAM" id="Phobius"/>
    </source>
</evidence>
<dbReference type="KEGG" id="dtn:DTL3_0828"/>
<dbReference type="RefSeq" id="WP_045087649.1">
    <property type="nucleotide sequence ID" value="NZ_LN824141.1"/>
</dbReference>
<name>A0A0C7NQG9_DEFTU</name>
<protein>
    <submittedName>
        <fullName evidence="3">Uncharacterized protein</fullName>
    </submittedName>
</protein>
<organism evidence="3 4">
    <name type="scientific">Defluviitoga tunisiensis</name>
    <dbReference type="NCBI Taxonomy" id="1006576"/>
    <lineage>
        <taxon>Bacteria</taxon>
        <taxon>Thermotogati</taxon>
        <taxon>Thermotogota</taxon>
        <taxon>Thermotogae</taxon>
        <taxon>Petrotogales</taxon>
        <taxon>Petrotogaceae</taxon>
        <taxon>Defluviitoga</taxon>
    </lineage>
</organism>
<dbReference type="HOGENOM" id="CLU_2424343_0_0_0"/>
<proteinExistence type="predicted"/>
<keyword evidence="2" id="KW-0812">Transmembrane</keyword>
<evidence type="ECO:0000256" key="1">
    <source>
        <dbReference type="SAM" id="Coils"/>
    </source>
</evidence>
<reference evidence="4" key="1">
    <citation type="submission" date="2014-11" db="EMBL/GenBank/DDBJ databases">
        <authorList>
            <person name="Wibberg D."/>
        </authorList>
    </citation>
    <scope>NUCLEOTIDE SEQUENCE [LARGE SCALE GENOMIC DNA]</scope>
    <source>
        <strain evidence="4">L3</strain>
    </source>
</reference>
<dbReference type="EMBL" id="LN824141">
    <property type="protein sequence ID" value="CEP78137.1"/>
    <property type="molecule type" value="Genomic_DNA"/>
</dbReference>
<dbReference type="OrthoDB" id="49181at2"/>
<sequence length="91" mass="10576">MPDRTIDKTQGLERAQSKVKTIDIVLILLIFLSFLAVSIWLTLFLNFGKNIENYKTIISRSEMDVQDMEDKIISLDKQIANYIEILKIMEP</sequence>
<accession>A0A0C7NQG9</accession>
<dbReference type="STRING" id="1006576.DTL3_0828"/>
<feature type="coiled-coil region" evidence="1">
    <location>
        <begin position="51"/>
        <end position="85"/>
    </location>
</feature>
<evidence type="ECO:0000313" key="4">
    <source>
        <dbReference type="Proteomes" id="UP000032809"/>
    </source>
</evidence>
<dbReference type="Proteomes" id="UP000032809">
    <property type="component" value="Chromosome I"/>
</dbReference>
<gene>
    <name evidence="3" type="ORF">DTL3_0828</name>
</gene>
<dbReference type="AlphaFoldDB" id="A0A0C7NQG9"/>
<keyword evidence="2" id="KW-1133">Transmembrane helix</keyword>
<keyword evidence="1" id="KW-0175">Coiled coil</keyword>